<comment type="caution">
    <text evidence="1">The sequence shown here is derived from an EMBL/GenBank/DDBJ whole genome shotgun (WGS) entry which is preliminary data.</text>
</comment>
<evidence type="ECO:0000313" key="1">
    <source>
        <dbReference type="EMBL" id="KAH7920129.1"/>
    </source>
</evidence>
<dbReference type="Proteomes" id="UP000790709">
    <property type="component" value="Unassembled WGS sequence"/>
</dbReference>
<protein>
    <submittedName>
        <fullName evidence="1">Acyl-CoA N-acyltransferase</fullName>
    </submittedName>
</protein>
<reference evidence="1" key="1">
    <citation type="journal article" date="2021" name="New Phytol.">
        <title>Evolutionary innovations through gain and loss of genes in the ectomycorrhizal Boletales.</title>
        <authorList>
            <person name="Wu G."/>
            <person name="Miyauchi S."/>
            <person name="Morin E."/>
            <person name="Kuo A."/>
            <person name="Drula E."/>
            <person name="Varga T."/>
            <person name="Kohler A."/>
            <person name="Feng B."/>
            <person name="Cao Y."/>
            <person name="Lipzen A."/>
            <person name="Daum C."/>
            <person name="Hundley H."/>
            <person name="Pangilinan J."/>
            <person name="Johnson J."/>
            <person name="Barry K."/>
            <person name="LaButti K."/>
            <person name="Ng V."/>
            <person name="Ahrendt S."/>
            <person name="Min B."/>
            <person name="Choi I.G."/>
            <person name="Park H."/>
            <person name="Plett J.M."/>
            <person name="Magnuson J."/>
            <person name="Spatafora J.W."/>
            <person name="Nagy L.G."/>
            <person name="Henrissat B."/>
            <person name="Grigoriev I.V."/>
            <person name="Yang Z.L."/>
            <person name="Xu J."/>
            <person name="Martin F.M."/>
        </authorList>
    </citation>
    <scope>NUCLEOTIDE SEQUENCE</scope>
    <source>
        <strain evidence="1">KUC20120723A-06</strain>
    </source>
</reference>
<dbReference type="EMBL" id="MU266602">
    <property type="protein sequence ID" value="KAH7920129.1"/>
    <property type="molecule type" value="Genomic_DNA"/>
</dbReference>
<evidence type="ECO:0000313" key="2">
    <source>
        <dbReference type="Proteomes" id="UP000790709"/>
    </source>
</evidence>
<name>A0ACB8B3K0_9AGAM</name>
<organism evidence="1 2">
    <name type="scientific">Leucogyrophana mollusca</name>
    <dbReference type="NCBI Taxonomy" id="85980"/>
    <lineage>
        <taxon>Eukaryota</taxon>
        <taxon>Fungi</taxon>
        <taxon>Dikarya</taxon>
        <taxon>Basidiomycota</taxon>
        <taxon>Agaricomycotina</taxon>
        <taxon>Agaricomycetes</taxon>
        <taxon>Agaricomycetidae</taxon>
        <taxon>Boletales</taxon>
        <taxon>Boletales incertae sedis</taxon>
        <taxon>Leucogyrophana</taxon>
    </lineage>
</organism>
<keyword evidence="2" id="KW-1185">Reference proteome</keyword>
<gene>
    <name evidence="1" type="ORF">BV22DRAFT_1040209</name>
</gene>
<accession>A0ACB8B3K0</accession>
<sequence length="343" mass="37768">MTVHVVFNNVPFDQLQSAIEIEKRCFPPDEAASLESFTSRQRQAPDLFLGAYLASDPQTLIGYACSTLSPSPTLTHDSMFTHIPGSSSVCLHAVTVLPAYRKQGVGSALLREYISRLERVPSYERILLITHEDLRSFYEGVGFEWLGKSPVEHGSQPWFEMRKILHPAEPPASQHQTQSLPPGVWEALQRPSGGKATVRRLDDFAEGVLGVTTPHSSDDGALKNRFDLVCPRDGCGSIILKAGAGKWVERSSLELDPPNQLIHPQLPELPTPPATAQWWLITPSPMAFENIGFTRPVPSVAQSNMPEKKLKLLICAECDLGPLGWSEEGGSEFWLACSRVGYA</sequence>
<proteinExistence type="predicted"/>